<dbReference type="Pfam" id="PF13489">
    <property type="entry name" value="Methyltransf_23"/>
    <property type="match status" value="1"/>
</dbReference>
<feature type="non-terminal residue" evidence="1">
    <location>
        <position position="1"/>
    </location>
</feature>
<evidence type="ECO:0000313" key="1">
    <source>
        <dbReference type="EMBL" id="SVC42154.1"/>
    </source>
</evidence>
<dbReference type="Gene3D" id="3.40.50.150">
    <property type="entry name" value="Vaccinia Virus protein VP39"/>
    <property type="match status" value="1"/>
</dbReference>
<dbReference type="PANTHER" id="PTHR43861">
    <property type="entry name" value="TRANS-ACONITATE 2-METHYLTRANSFERASE-RELATED"/>
    <property type="match status" value="1"/>
</dbReference>
<proteinExistence type="predicted"/>
<reference evidence="1" key="1">
    <citation type="submission" date="2018-05" db="EMBL/GenBank/DDBJ databases">
        <authorList>
            <person name="Lanie J.A."/>
            <person name="Ng W.-L."/>
            <person name="Kazmierczak K.M."/>
            <person name="Andrzejewski T.M."/>
            <person name="Davidsen T.M."/>
            <person name="Wayne K.J."/>
            <person name="Tettelin H."/>
            <person name="Glass J.I."/>
            <person name="Rusch D."/>
            <person name="Podicherti R."/>
            <person name="Tsui H.-C.T."/>
            <person name="Winkler M.E."/>
        </authorList>
    </citation>
    <scope>NUCLEOTIDE SEQUENCE</scope>
</reference>
<dbReference type="CDD" id="cd02440">
    <property type="entry name" value="AdoMet_MTases"/>
    <property type="match status" value="1"/>
</dbReference>
<name>A0A382LZJ1_9ZZZZ</name>
<dbReference type="EMBL" id="UINC01090319">
    <property type="protein sequence ID" value="SVC42154.1"/>
    <property type="molecule type" value="Genomic_DNA"/>
</dbReference>
<sequence length="308" mass="36088">IEDTMFLQGCIVIFGEIKLEHKMEEYNLVKKITDDIDPSTVTATTYQMRNFFAQFRDGFFSGLDVMNLIQHYKAVEMMKKDWVVLDACCGRGLLLPLIRYYRSNISEYIGVDICEPNIESQNRWSGIKRIDDKGNTEKKGLDYYDFKVRHVLSNVANMADQIDHESVDFIVYTSSIEHMQKVDGAASLRECYKLLKPGHQMFLSCPNTVEKKDPYDTQYAAHLYEWDLDELRTECEATGFEIKNVFGLHSKKRKFDKLMEDNEMYQKFKEYLPTPFLMSFFPIIYPEYADEVLLIVEKPTSNLREFMG</sequence>
<dbReference type="AlphaFoldDB" id="A0A382LZJ1"/>
<accession>A0A382LZJ1</accession>
<dbReference type="SUPFAM" id="SSF53335">
    <property type="entry name" value="S-adenosyl-L-methionine-dependent methyltransferases"/>
    <property type="match status" value="1"/>
</dbReference>
<evidence type="ECO:0008006" key="2">
    <source>
        <dbReference type="Google" id="ProtNLM"/>
    </source>
</evidence>
<dbReference type="InterPro" id="IPR029063">
    <property type="entry name" value="SAM-dependent_MTases_sf"/>
</dbReference>
<protein>
    <recommendedName>
        <fullName evidence="2">Methyltransferase type 11 domain-containing protein</fullName>
    </recommendedName>
</protein>
<gene>
    <name evidence="1" type="ORF">METZ01_LOCUS295008</name>
</gene>
<organism evidence="1">
    <name type="scientific">marine metagenome</name>
    <dbReference type="NCBI Taxonomy" id="408172"/>
    <lineage>
        <taxon>unclassified sequences</taxon>
        <taxon>metagenomes</taxon>
        <taxon>ecological metagenomes</taxon>
    </lineage>
</organism>